<dbReference type="InterPro" id="IPR030895">
    <property type="entry name" value="T5SS_PEPC_rpt"/>
</dbReference>
<dbReference type="Gene3D" id="2.40.128.130">
    <property type="entry name" value="Autotransporter beta-domain"/>
    <property type="match status" value="1"/>
</dbReference>
<evidence type="ECO:0000313" key="5">
    <source>
        <dbReference type="Proteomes" id="UP000233458"/>
    </source>
</evidence>
<dbReference type="InterPro" id="IPR005546">
    <property type="entry name" value="Autotransporte_beta"/>
</dbReference>
<dbReference type="SMART" id="SM00869">
    <property type="entry name" value="Autotransporter"/>
    <property type="match status" value="1"/>
</dbReference>
<dbReference type="NCBIfam" id="TIGR04393">
    <property type="entry name" value="rpt_T5SS_PEPC"/>
    <property type="match status" value="5"/>
</dbReference>
<dbReference type="NCBIfam" id="TIGR02601">
    <property type="entry name" value="autotrns_rpt"/>
    <property type="match status" value="1"/>
</dbReference>
<dbReference type="Proteomes" id="UP000233458">
    <property type="component" value="Chromosome"/>
</dbReference>
<dbReference type="RefSeq" id="WP_101284327.1">
    <property type="nucleotide sequence ID" value="NZ_CP024199.1"/>
</dbReference>
<evidence type="ECO:0000256" key="1">
    <source>
        <dbReference type="ARBA" id="ARBA00022729"/>
    </source>
</evidence>
<evidence type="ECO:0000256" key="2">
    <source>
        <dbReference type="SAM" id="SignalP"/>
    </source>
</evidence>
<feature type="chain" id="PRO_5045475176" description="Autotransporter domain-containing protein" evidence="2">
    <location>
        <begin position="31"/>
        <end position="1585"/>
    </location>
</feature>
<dbReference type="Pfam" id="PF03797">
    <property type="entry name" value="Autotransporter"/>
    <property type="match status" value="1"/>
</dbReference>
<sequence length="1585" mass="160425">MFNFSRGKITLLLLASVATDCFGLTNPGLAADLIINNDTHTVSGSESYDYLEVGSAPNSGSAILNVGAGTTLNSGTNSGPSAKETFIGTDTGATGTVNVTGTNAIWNDNSTALLIGYKGTGTLNISEGGTVSAGQVKTATDAGTGSIYISDTGSKLISQSHVSFKKGTFEVKDGAQFETVAGGVYLNSATFIASGAGTSIKVGTANPGTPANWESADGFFNVESGTATISDGATLESDAGYVNGDGTGSTASMTVTGENTTWNAHLSLYVGGSGNGPSNNTGSLTISDGAQGSASVVGIGNDLGSTGSVLLTGTNTKLSSIHDSFSGNGYIGVDGTGTLTLQQGAKFTMDNVLRIGYSATGNGTLIIGAAADGAAVAAGSFETANGIEFGEGTGTIVLNHTETDYVIDDNISGQAGKGTIRSIAGKTTLSGTSSNFSGNVSLEGGTLTLGTNSAIGTSKLSITGGTLGLADGVTISNDIELANAAITVEVLTGNATLSGAMTNSADPVDLEKTGSGTLTLNQDQTYKYIRVGAGGLTLDNNTTSATGLFIGGDAQDGPIVTIQNASTLTLDSLVVGTFNPMLATQASHHGTLTLTGQGTTMTTTNSSRVDSGALNVLDGAHYNSNQMLTVGFPGKTDKGVVTVSGTGSQIKADNGMVIGAQGDGEFIVKDGATTVTDKGITIGQDANISGKLSVSGSGSLVDLIDAALVVGSSGNGTLDISEGAVVEAGQRVEVGSRAGSTGRLNVTGTGSTLKLTADGTNYDQNYYLSIGTSGTDAVATVSQGGLITGAQQIIAGFSTGSIGSLVVDGTGSKVVSDVYTMIGYQGSGTATLSNGGTVDVTDRTRGIYIAYSAGSQGVLNIGAAEGNDPATEAGIVAANSVSFGSGTGSIIFKHTTQDYSFGANISGSGALKILAGTTSLTGDNSNFTGLTTLSGGTLSVGAQSALGAGSLVFDGGTLATTGSFTASQNITLNTAKTGKISTAADTALTLSGVISGTGALAKTGSGEMFLTGTNTYSGNTSVNQGSLWINGSNAASSVTVSSAATFGGTGSIGALSILTGGTHAPGNKGIGTQTVNGNYSLANGSTLQIEVDDTGSMDKIAVLNNGTVSLDNASLSIIGLQGNFAKSEFSQIIIDNQGASAITGTFASITDDLAFYDASVDYTSGTGNDVMLTLKRNSTGYVDVAKTPNQKSVAIVLNTLKNADELLNNLLSLSETAVQEAYTQLTGNIYPITRQASVNLNQQVSQQVGTRLTALRTSTGAGGQAGLSFSAAEMAGFAQPQGMIDITRPIGESLGLSNSRINTSPDKSPNGLWSQTVGGKGIIDADGESVKTGYDWLGVIGGYDRALTPEFTLGAFFGYINGNSEQTAIRSRIDTDTFTAGLYGEYRLDDWRASGQVAWSRISSKSRRDLKIGGFDQSARADYTDQSLALDAELARTFEIDKNMWFEPYVSASVLQQYLGEFTETGAPGANLGRDDDTDLVGTSTFGVRFSSEYDLANNKKLLPQLGLALKHHIGATDNSSTLHFTSGGSDFIVNGTPKDRNMLAAKIGTALKFGDSFQAFASYNPSFGSKQTEHSFILGGRYEW</sequence>
<dbReference type="PROSITE" id="PS51208">
    <property type="entry name" value="AUTOTRANSPORTER"/>
    <property type="match status" value="1"/>
</dbReference>
<keyword evidence="1 2" id="KW-0732">Signal</keyword>
<protein>
    <recommendedName>
        <fullName evidence="3">Autotransporter domain-containing protein</fullName>
    </recommendedName>
</protein>
<dbReference type="Pfam" id="PF12951">
    <property type="entry name" value="PATR"/>
    <property type="match status" value="3"/>
</dbReference>
<keyword evidence="5" id="KW-1185">Reference proteome</keyword>
<dbReference type="SUPFAM" id="SSF51126">
    <property type="entry name" value="Pectin lyase-like"/>
    <property type="match status" value="1"/>
</dbReference>
<dbReference type="InterPro" id="IPR013425">
    <property type="entry name" value="Autotrns_rpt"/>
</dbReference>
<gene>
    <name evidence="4" type="ORF">CSC3H3_06440</name>
</gene>
<dbReference type="InterPro" id="IPR011050">
    <property type="entry name" value="Pectin_lyase_fold/virulence"/>
</dbReference>
<name>A0ABM6Q792_9PROT</name>
<accession>A0ABM6Q792</accession>
<feature type="signal peptide" evidence="2">
    <location>
        <begin position="1"/>
        <end position="30"/>
    </location>
</feature>
<proteinExistence type="predicted"/>
<reference evidence="4 5" key="1">
    <citation type="submission" date="2017-10" db="EMBL/GenBank/DDBJ databases">
        <title>Biodiversity and function of Thalassospira species in the particle-attached aromatic-hydrocarbon-degrading consortia from the surface seawater of the China South Sea.</title>
        <authorList>
            <person name="Dong C."/>
            <person name="Liu R."/>
            <person name="Shao Z."/>
        </authorList>
    </citation>
    <scope>NUCLEOTIDE SEQUENCE [LARGE SCALE GENOMIC DNA]</scope>
    <source>
        <strain evidence="4 5">CSC3H3</strain>
    </source>
</reference>
<organism evidence="4 5">
    <name type="scientific">Thalassospira marina</name>
    <dbReference type="NCBI Taxonomy" id="2048283"/>
    <lineage>
        <taxon>Bacteria</taxon>
        <taxon>Pseudomonadati</taxon>
        <taxon>Pseudomonadota</taxon>
        <taxon>Alphaproteobacteria</taxon>
        <taxon>Rhodospirillales</taxon>
        <taxon>Thalassospiraceae</taxon>
        <taxon>Thalassospira</taxon>
    </lineage>
</organism>
<dbReference type="EMBL" id="CP024199">
    <property type="protein sequence ID" value="AUG52392.1"/>
    <property type="molecule type" value="Genomic_DNA"/>
</dbReference>
<dbReference type="InterPro" id="IPR036709">
    <property type="entry name" value="Autotransporte_beta_dom_sf"/>
</dbReference>
<evidence type="ECO:0000313" key="4">
    <source>
        <dbReference type="EMBL" id="AUG52392.1"/>
    </source>
</evidence>
<evidence type="ECO:0000259" key="3">
    <source>
        <dbReference type="PROSITE" id="PS51208"/>
    </source>
</evidence>
<dbReference type="SUPFAM" id="SSF103515">
    <property type="entry name" value="Autotransporter"/>
    <property type="match status" value="1"/>
</dbReference>
<feature type="domain" description="Autotransporter" evidence="3">
    <location>
        <begin position="1305"/>
        <end position="1585"/>
    </location>
</feature>